<keyword evidence="1" id="KW-0472">Membrane</keyword>
<evidence type="ECO:0000313" key="2">
    <source>
        <dbReference type="EMBL" id="KMZ82867.1"/>
    </source>
</evidence>
<proteinExistence type="predicted"/>
<dbReference type="OrthoDB" id="10357008at2759"/>
<evidence type="ECO:0008006" key="4">
    <source>
        <dbReference type="Google" id="ProtNLM"/>
    </source>
</evidence>
<keyword evidence="1" id="KW-0812">Transmembrane</keyword>
<keyword evidence="1" id="KW-1133">Transmembrane helix</keyword>
<dbReference type="EMBL" id="KQ234158">
    <property type="protein sequence ID" value="KMZ82867.1"/>
    <property type="molecule type" value="Genomic_DNA"/>
</dbReference>
<feature type="transmembrane region" description="Helical" evidence="1">
    <location>
        <begin position="248"/>
        <end position="269"/>
    </location>
</feature>
<organism evidence="2 3">
    <name type="scientific">Plasmodium vivax India VII</name>
    <dbReference type="NCBI Taxonomy" id="1077284"/>
    <lineage>
        <taxon>Eukaryota</taxon>
        <taxon>Sar</taxon>
        <taxon>Alveolata</taxon>
        <taxon>Apicomplexa</taxon>
        <taxon>Aconoidasida</taxon>
        <taxon>Haemosporida</taxon>
        <taxon>Plasmodiidae</taxon>
        <taxon>Plasmodium</taxon>
        <taxon>Plasmodium (Plasmodium)</taxon>
    </lineage>
</organism>
<protein>
    <recommendedName>
        <fullName evidence="4">Variable surface protein</fullName>
    </recommendedName>
</protein>
<evidence type="ECO:0000256" key="1">
    <source>
        <dbReference type="SAM" id="Phobius"/>
    </source>
</evidence>
<name>A0A0J9SLR0_PLAVI</name>
<reference evidence="2 3" key="1">
    <citation type="submission" date="2011-08" db="EMBL/GenBank/DDBJ databases">
        <title>The Genome Sequence of Plasmodium vivax India VII.</title>
        <authorList>
            <consortium name="The Broad Institute Genome Sequencing Platform"/>
            <consortium name="The Broad Institute Genome Sequencing Center for Infectious Disease"/>
            <person name="Neafsey D."/>
            <person name="Carlton J."/>
            <person name="Barnwell J."/>
            <person name="Collins W."/>
            <person name="Escalante A."/>
            <person name="Mullikin J."/>
            <person name="Saul A."/>
            <person name="Guigo R."/>
            <person name="Camara F."/>
            <person name="Young S.K."/>
            <person name="Zeng Q."/>
            <person name="Gargeya S."/>
            <person name="Fitzgerald M."/>
            <person name="Haas B."/>
            <person name="Abouelleil A."/>
            <person name="Alvarado L."/>
            <person name="Arachchi H.M."/>
            <person name="Berlin A."/>
            <person name="Brown A."/>
            <person name="Chapman S.B."/>
            <person name="Chen Z."/>
            <person name="Dunbar C."/>
            <person name="Freedman E."/>
            <person name="Gearin G."/>
            <person name="Gellesch M."/>
            <person name="Goldberg J."/>
            <person name="Griggs A."/>
            <person name="Gujja S."/>
            <person name="Heiman D."/>
            <person name="Howarth C."/>
            <person name="Larson L."/>
            <person name="Lui A."/>
            <person name="MacDonald P.J.P."/>
            <person name="Montmayeur A."/>
            <person name="Murphy C."/>
            <person name="Neiman D."/>
            <person name="Pearson M."/>
            <person name="Priest M."/>
            <person name="Roberts A."/>
            <person name="Saif S."/>
            <person name="Shea T."/>
            <person name="Shenoy N."/>
            <person name="Sisk P."/>
            <person name="Stolte C."/>
            <person name="Sykes S."/>
            <person name="Wortman J."/>
            <person name="Nusbaum C."/>
            <person name="Birren B."/>
        </authorList>
    </citation>
    <scope>NUCLEOTIDE SEQUENCE [LARGE SCALE GENOMIC DNA]</scope>
    <source>
        <strain evidence="2 3">India VII</strain>
    </source>
</reference>
<accession>A0A0J9SLR0</accession>
<gene>
    <name evidence="2" type="ORF">PVIIG_04618</name>
</gene>
<evidence type="ECO:0000313" key="3">
    <source>
        <dbReference type="Proteomes" id="UP000053562"/>
    </source>
</evidence>
<dbReference type="AlphaFoldDB" id="A0A0J9SLR0"/>
<sequence>MKIGFLNFFHIECRKYININKNYNYIFNYVHEFTTFKSKIDQVTDTKKEKDCGIFRKRKLGIYNFIDDSFKSSCAKSFEYVNTLKSGKPSNIVPFCKYMHYWYYDMAKSNNGFPFYSSILLFFKEFENFNDCKLYMEDIDSKQYQKIADLVQMYADYYGFKNESKTNGNNECTHGDKCFNIYQQYVGECKNNHENPFCLKLMRFREEYNEHKKYVKYCTNKLKDLTPIISDSPPTFLIPTSAISAMSFAFLISYKVITLFQIIFNAFFIEKLGFHKYCIFIYVTPLPPY</sequence>
<dbReference type="Proteomes" id="UP000053562">
    <property type="component" value="Unassembled WGS sequence"/>
</dbReference>